<keyword evidence="2" id="KW-1185">Reference proteome</keyword>
<evidence type="ECO:0000313" key="3">
    <source>
        <dbReference type="WBParaSite" id="PgR118_g012_t02"/>
    </source>
</evidence>
<dbReference type="Proteomes" id="UP000887569">
    <property type="component" value="Unplaced"/>
</dbReference>
<dbReference type="WBParaSite" id="PgR118_g012_t02">
    <property type="protein sequence ID" value="PgR118_g012_t02"/>
    <property type="gene ID" value="PgR118_g012"/>
</dbReference>
<evidence type="ECO:0000256" key="1">
    <source>
        <dbReference type="SAM" id="MobiDB-lite"/>
    </source>
</evidence>
<organism evidence="2 3">
    <name type="scientific">Parascaris univalens</name>
    <name type="common">Nematode worm</name>
    <dbReference type="NCBI Taxonomy" id="6257"/>
    <lineage>
        <taxon>Eukaryota</taxon>
        <taxon>Metazoa</taxon>
        <taxon>Ecdysozoa</taxon>
        <taxon>Nematoda</taxon>
        <taxon>Chromadorea</taxon>
        <taxon>Rhabditida</taxon>
        <taxon>Spirurina</taxon>
        <taxon>Ascaridomorpha</taxon>
        <taxon>Ascaridoidea</taxon>
        <taxon>Ascarididae</taxon>
        <taxon>Parascaris</taxon>
    </lineage>
</organism>
<proteinExistence type="predicted"/>
<accession>A0A915CCX8</accession>
<evidence type="ECO:0000313" key="2">
    <source>
        <dbReference type="Proteomes" id="UP000887569"/>
    </source>
</evidence>
<feature type="region of interest" description="Disordered" evidence="1">
    <location>
        <begin position="21"/>
        <end position="90"/>
    </location>
</feature>
<feature type="compositionally biased region" description="Acidic residues" evidence="1">
    <location>
        <begin position="77"/>
        <end position="90"/>
    </location>
</feature>
<reference evidence="3" key="1">
    <citation type="submission" date="2022-11" db="UniProtKB">
        <authorList>
            <consortium name="WormBaseParasite"/>
        </authorList>
    </citation>
    <scope>IDENTIFICATION</scope>
</reference>
<feature type="compositionally biased region" description="Polar residues" evidence="1">
    <location>
        <begin position="67"/>
        <end position="76"/>
    </location>
</feature>
<name>A0A915CCX8_PARUN</name>
<dbReference type="AlphaFoldDB" id="A0A915CCX8"/>
<protein>
    <submittedName>
        <fullName evidence="3">Uncharacterized protein</fullName>
    </submittedName>
</protein>
<sequence length="90" mass="10074">PKVVRYCNCKREFCSGRFRKGEDARAAEGTGPTQEEKLDETVDTPNEDEKNTVEGEVNNDDEVSKAVSDSNETASQTDEENDIESEERTL</sequence>